<feature type="coiled-coil region" evidence="3">
    <location>
        <begin position="539"/>
        <end position="566"/>
    </location>
</feature>
<dbReference type="Gene3D" id="2.40.50.100">
    <property type="match status" value="1"/>
</dbReference>
<feature type="transmembrane region" description="Helical" evidence="5">
    <location>
        <begin position="221"/>
        <end position="241"/>
    </location>
</feature>
<feature type="transmembrane region" description="Helical" evidence="5">
    <location>
        <begin position="422"/>
        <end position="440"/>
    </location>
</feature>
<keyword evidence="5" id="KW-0812">Transmembrane</keyword>
<reference evidence="6 7" key="1">
    <citation type="submission" date="2019-02" db="EMBL/GenBank/DDBJ databases">
        <title>Deep-cultivation of Planctomycetes and their phenomic and genomic characterization uncovers novel biology.</title>
        <authorList>
            <person name="Wiegand S."/>
            <person name="Jogler M."/>
            <person name="Boedeker C."/>
            <person name="Pinto D."/>
            <person name="Vollmers J."/>
            <person name="Rivas-Marin E."/>
            <person name="Kohn T."/>
            <person name="Peeters S.H."/>
            <person name="Heuer A."/>
            <person name="Rast P."/>
            <person name="Oberbeckmann S."/>
            <person name="Bunk B."/>
            <person name="Jeske O."/>
            <person name="Meyerdierks A."/>
            <person name="Storesund J.E."/>
            <person name="Kallscheuer N."/>
            <person name="Luecker S."/>
            <person name="Lage O.M."/>
            <person name="Pohl T."/>
            <person name="Merkel B.J."/>
            <person name="Hornburger P."/>
            <person name="Mueller R.-W."/>
            <person name="Bruemmer F."/>
            <person name="Labrenz M."/>
            <person name="Spormann A.M."/>
            <person name="Op den Camp H."/>
            <person name="Overmann J."/>
            <person name="Amann R."/>
            <person name="Jetten M.S.M."/>
            <person name="Mascher T."/>
            <person name="Medema M.H."/>
            <person name="Devos D.P."/>
            <person name="Kaster A.-K."/>
            <person name="Ovreas L."/>
            <person name="Rohde M."/>
            <person name="Galperin M.Y."/>
            <person name="Jogler C."/>
        </authorList>
    </citation>
    <scope>NUCLEOTIDE SEQUENCE [LARGE SCALE GENOMIC DNA]</scope>
    <source>
        <strain evidence="6 7">HG15A2</strain>
    </source>
</reference>
<dbReference type="EMBL" id="CP036263">
    <property type="protein sequence ID" value="QDS98882.1"/>
    <property type="molecule type" value="Genomic_DNA"/>
</dbReference>
<evidence type="ECO:0000256" key="2">
    <source>
        <dbReference type="ARBA" id="ARBA00023054"/>
    </source>
</evidence>
<sequence length="830" mass="93601">MSSPTIELPPDLPRLSPGLIIREDSMPGTYVVKDLDSGKFFHVGEEEHYLFSQLDGHSDHIKIRSSFEARFEAPLSEKDLQDFVDLASRRGLLDGPDLSPELKPNGKPSSKPNKRKHSAKKQTWLNWRIPFLDPDQILNWLEPKLRFIWTRSFVVLTLGLIVFATAVAYANRAHWISAFPEAITWKTIALVWGLIFLVTLIHEFAHGLTCKHYGGEVHEIGFLALFFMPCFYCNVSDAWLFRERRKRLWVGAAGAYCDLVIWALATLLWRVSAPESSLNYFAWMAATICGGRCFLNFNPLIKLDGYYLLSDATRLPNLFDRGRKRFVQTVRYLLWGARRPKPETQGRFLFYYGMASWLFIATILWGMVYGLLQLQSLGSAGLGLVGIVFAVLMPLVIGKNLLRGFSAGEFTKMLKKRRGRALVWLLAILGIPAVTCLVPLQDRVSGNFAVRPSTRIEINALEAGFLKNIVVSEGSRVEAGAVIAHIEIPDLEMNLTKKHAEIRESKANLRRLQVGPRPEEVAEQRSRVERVVNWVKLGNQDLNSAQRAYEEEIIQIEHEILQHEAEVEFGELSLSHSEKLHMQEALSGEQLLSEKTKLRISTLKHDFAQAKLRSREAKGTIEAESELARREKELADERSKLTLLEAGGRPEEAEAESARLARLNEELKYLQHLKSRVVLRSPVDGIVTTPHMHELNGKHVPTGTVVCVVEDLTDLATEIAISESDVLKVEPGQLVELRARSMPMRTFKTEVLRTAPAAKLSTAPTASGAPTVPNAVVPGKVVVYCKLNQEDAQLLSGMTGYARIYGKERSVGGITLDRARRYLRTEFWWW</sequence>
<feature type="transmembrane region" description="Helical" evidence="5">
    <location>
        <begin position="248"/>
        <end position="269"/>
    </location>
</feature>
<dbReference type="Proteomes" id="UP000319852">
    <property type="component" value="Chromosome"/>
</dbReference>
<feature type="region of interest" description="Disordered" evidence="4">
    <location>
        <begin position="95"/>
        <end position="119"/>
    </location>
</feature>
<dbReference type="Gene3D" id="2.40.30.170">
    <property type="match status" value="1"/>
</dbReference>
<keyword evidence="7" id="KW-1185">Reference proteome</keyword>
<keyword evidence="5" id="KW-1133">Transmembrane helix</keyword>
<evidence type="ECO:0000256" key="3">
    <source>
        <dbReference type="SAM" id="Coils"/>
    </source>
</evidence>
<dbReference type="RefSeq" id="WP_145060158.1">
    <property type="nucleotide sequence ID" value="NZ_CP036263.1"/>
</dbReference>
<dbReference type="AlphaFoldDB" id="A0A517MVI0"/>
<feature type="transmembrane region" description="Helical" evidence="5">
    <location>
        <begin position="380"/>
        <end position="402"/>
    </location>
</feature>
<protein>
    <submittedName>
        <fullName evidence="6">Type I secretion system membrane fusion protein PrsE</fullName>
    </submittedName>
</protein>
<keyword evidence="5" id="KW-0472">Membrane</keyword>
<comment type="subcellular location">
    <subcellularLocation>
        <location evidence="1">Cell envelope</location>
    </subcellularLocation>
</comment>
<dbReference type="GO" id="GO:0030313">
    <property type="term" value="C:cell envelope"/>
    <property type="evidence" value="ECO:0007669"/>
    <property type="project" value="UniProtKB-SubCell"/>
</dbReference>
<feature type="transmembrane region" description="Helical" evidence="5">
    <location>
        <begin position="348"/>
        <end position="368"/>
    </location>
</feature>
<dbReference type="PRINTS" id="PR01490">
    <property type="entry name" value="RTXTOXIND"/>
</dbReference>
<gene>
    <name evidence="6" type="primary">prsE</name>
    <name evidence="6" type="ORF">HG15A2_21690</name>
</gene>
<proteinExistence type="predicted"/>
<dbReference type="Gene3D" id="1.10.287.470">
    <property type="entry name" value="Helix hairpin bin"/>
    <property type="match status" value="1"/>
</dbReference>
<dbReference type="InterPro" id="IPR050465">
    <property type="entry name" value="UPF0194_transport"/>
</dbReference>
<evidence type="ECO:0000313" key="6">
    <source>
        <dbReference type="EMBL" id="QDS98882.1"/>
    </source>
</evidence>
<dbReference type="KEGG" id="amob:HG15A2_21690"/>
<feature type="transmembrane region" description="Helical" evidence="5">
    <location>
        <begin position="148"/>
        <end position="170"/>
    </location>
</feature>
<evidence type="ECO:0000256" key="4">
    <source>
        <dbReference type="SAM" id="MobiDB-lite"/>
    </source>
</evidence>
<keyword evidence="2 3" id="KW-0175">Coiled coil</keyword>
<accession>A0A517MVI0</accession>
<organism evidence="6 7">
    <name type="scientific">Adhaeretor mobilis</name>
    <dbReference type="NCBI Taxonomy" id="1930276"/>
    <lineage>
        <taxon>Bacteria</taxon>
        <taxon>Pseudomonadati</taxon>
        <taxon>Planctomycetota</taxon>
        <taxon>Planctomycetia</taxon>
        <taxon>Pirellulales</taxon>
        <taxon>Lacipirellulaceae</taxon>
        <taxon>Adhaeretor</taxon>
    </lineage>
</organism>
<evidence type="ECO:0000313" key="7">
    <source>
        <dbReference type="Proteomes" id="UP000319852"/>
    </source>
</evidence>
<name>A0A517MVI0_9BACT</name>
<dbReference type="PANTHER" id="PTHR32347">
    <property type="entry name" value="EFFLUX SYSTEM COMPONENT YKNX-RELATED"/>
    <property type="match status" value="1"/>
</dbReference>
<feature type="transmembrane region" description="Helical" evidence="5">
    <location>
        <begin position="182"/>
        <end position="201"/>
    </location>
</feature>
<evidence type="ECO:0000256" key="5">
    <source>
        <dbReference type="SAM" id="Phobius"/>
    </source>
</evidence>
<dbReference type="OrthoDB" id="9800627at2"/>
<feature type="transmembrane region" description="Helical" evidence="5">
    <location>
        <begin position="281"/>
        <end position="301"/>
    </location>
</feature>
<evidence type="ECO:0000256" key="1">
    <source>
        <dbReference type="ARBA" id="ARBA00004196"/>
    </source>
</evidence>